<evidence type="ECO:0000259" key="2">
    <source>
        <dbReference type="PROSITE" id="PS50181"/>
    </source>
</evidence>
<dbReference type="InterPro" id="IPR053781">
    <property type="entry name" value="F-box_AtFBL13-like"/>
</dbReference>
<dbReference type="InterPro" id="IPR001810">
    <property type="entry name" value="F-box_dom"/>
</dbReference>
<comment type="caution">
    <text evidence="3">The sequence shown here is derived from an EMBL/GenBank/DDBJ whole genome shotgun (WGS) entry which is preliminary data.</text>
</comment>
<organism evidence="3 4">
    <name type="scientific">Lolium multiflorum</name>
    <name type="common">Italian ryegrass</name>
    <name type="synonym">Lolium perenne subsp. multiflorum</name>
    <dbReference type="NCBI Taxonomy" id="4521"/>
    <lineage>
        <taxon>Eukaryota</taxon>
        <taxon>Viridiplantae</taxon>
        <taxon>Streptophyta</taxon>
        <taxon>Embryophyta</taxon>
        <taxon>Tracheophyta</taxon>
        <taxon>Spermatophyta</taxon>
        <taxon>Magnoliopsida</taxon>
        <taxon>Liliopsida</taxon>
        <taxon>Poales</taxon>
        <taxon>Poaceae</taxon>
        <taxon>BOP clade</taxon>
        <taxon>Pooideae</taxon>
        <taxon>Poodae</taxon>
        <taxon>Poeae</taxon>
        <taxon>Poeae Chloroplast Group 2 (Poeae type)</taxon>
        <taxon>Loliodinae</taxon>
        <taxon>Loliinae</taxon>
        <taxon>Lolium</taxon>
    </lineage>
</organism>
<protein>
    <recommendedName>
        <fullName evidence="2">F-box domain-containing protein</fullName>
    </recommendedName>
</protein>
<evidence type="ECO:0000313" key="4">
    <source>
        <dbReference type="Proteomes" id="UP001231189"/>
    </source>
</evidence>
<dbReference type="InterPro" id="IPR053197">
    <property type="entry name" value="F-box_SCFL_complex_component"/>
</dbReference>
<dbReference type="PANTHER" id="PTHR34223:SF99">
    <property type="entry name" value="OS04G0440200 PROTEIN"/>
    <property type="match status" value="1"/>
</dbReference>
<accession>A0AAD8SNU6</accession>
<name>A0AAD8SNU6_LOLMU</name>
<feature type="domain" description="F-box" evidence="2">
    <location>
        <begin position="33"/>
        <end position="69"/>
    </location>
</feature>
<sequence>MESSSKRIHTAVYTSGDQSMKPPSKRICVAADDDRLSDLPDSLIHSILSFLDSRQVVRTSVLSRRWRHLWRAVPCVDFDLTLFCRKTYYELNNISKEEWQPFEEFGNNLSLLNNASSLDKLRIHVPALDYNDRQQVTEACSRWIQRGVQCSPAVIDIHMGFSYRSADWFFPSLGSNSYRLTSLHLCGVKLGASFSEELCSGYPLLEELRLVRPLKEEDCKVQVATSSFGKPEPDVFPV</sequence>
<dbReference type="Pfam" id="PF00646">
    <property type="entry name" value="F-box"/>
    <property type="match status" value="1"/>
</dbReference>
<dbReference type="PROSITE" id="PS50181">
    <property type="entry name" value="FBOX"/>
    <property type="match status" value="1"/>
</dbReference>
<keyword evidence="4" id="KW-1185">Reference proteome</keyword>
<dbReference type="AlphaFoldDB" id="A0AAD8SNU6"/>
<dbReference type="InterPro" id="IPR036047">
    <property type="entry name" value="F-box-like_dom_sf"/>
</dbReference>
<dbReference type="SUPFAM" id="SSF81383">
    <property type="entry name" value="F-box domain"/>
    <property type="match status" value="1"/>
</dbReference>
<gene>
    <name evidence="3" type="ORF">QYE76_049855</name>
</gene>
<evidence type="ECO:0000256" key="1">
    <source>
        <dbReference type="SAM" id="MobiDB-lite"/>
    </source>
</evidence>
<dbReference type="EMBL" id="JAUUTY010000003">
    <property type="protein sequence ID" value="KAK1661696.1"/>
    <property type="molecule type" value="Genomic_DNA"/>
</dbReference>
<evidence type="ECO:0000313" key="3">
    <source>
        <dbReference type="EMBL" id="KAK1661696.1"/>
    </source>
</evidence>
<dbReference type="SMART" id="SM00256">
    <property type="entry name" value="FBOX"/>
    <property type="match status" value="1"/>
</dbReference>
<dbReference type="PANTHER" id="PTHR34223">
    <property type="entry name" value="OS11G0201299 PROTEIN"/>
    <property type="match status" value="1"/>
</dbReference>
<feature type="region of interest" description="Disordered" evidence="1">
    <location>
        <begin position="1"/>
        <end position="24"/>
    </location>
</feature>
<reference evidence="3" key="1">
    <citation type="submission" date="2023-07" db="EMBL/GenBank/DDBJ databases">
        <title>A chromosome-level genome assembly of Lolium multiflorum.</title>
        <authorList>
            <person name="Chen Y."/>
            <person name="Copetti D."/>
            <person name="Kolliker R."/>
            <person name="Studer B."/>
        </authorList>
    </citation>
    <scope>NUCLEOTIDE SEQUENCE</scope>
    <source>
        <strain evidence="3">02402/16</strain>
        <tissue evidence="3">Leaf</tissue>
    </source>
</reference>
<dbReference type="CDD" id="cd22160">
    <property type="entry name" value="F-box_AtFBL13-like"/>
    <property type="match status" value="1"/>
</dbReference>
<dbReference type="Proteomes" id="UP001231189">
    <property type="component" value="Unassembled WGS sequence"/>
</dbReference>
<dbReference type="Gene3D" id="1.20.1280.50">
    <property type="match status" value="1"/>
</dbReference>
<proteinExistence type="predicted"/>